<dbReference type="AlphaFoldDB" id="A0A366I275"/>
<keyword evidence="3" id="KW-1185">Reference proteome</keyword>
<dbReference type="NCBIfam" id="NF008001">
    <property type="entry name" value="PRK10726.1"/>
    <property type="match status" value="1"/>
</dbReference>
<dbReference type="InterPro" id="IPR022721">
    <property type="entry name" value="DUF3561"/>
</dbReference>
<comment type="caution">
    <text evidence="2">The sequence shown here is derived from an EMBL/GenBank/DDBJ whole genome shotgun (WGS) entry which is preliminary data.</text>
</comment>
<sequence length="110" mass="12431">MPNASQLTISKTKPLRDDEEYVPHPFMGAVAGFSFYWLVFMLPFLVYGSNATFFFMLYTWPFFLALMPLSILMGVGFSYALGGSVFSTLFATGLSVVCLFWLLFSFLTGW</sequence>
<evidence type="ECO:0000313" key="3">
    <source>
        <dbReference type="Proteomes" id="UP000253046"/>
    </source>
</evidence>
<accession>A0A366I275</accession>
<dbReference type="RefSeq" id="WP_240635013.1">
    <property type="nucleotide sequence ID" value="NZ_AGJP01000001.1"/>
</dbReference>
<feature type="transmembrane region" description="Helical" evidence="1">
    <location>
        <begin position="85"/>
        <end position="107"/>
    </location>
</feature>
<feature type="transmembrane region" description="Helical" evidence="1">
    <location>
        <begin position="26"/>
        <end position="46"/>
    </location>
</feature>
<evidence type="ECO:0000256" key="1">
    <source>
        <dbReference type="SAM" id="Phobius"/>
    </source>
</evidence>
<protein>
    <submittedName>
        <fullName evidence="2">Uncharacterized protein DUF3561</fullName>
    </submittedName>
</protein>
<reference evidence="2 3" key="1">
    <citation type="submission" date="2018-06" db="EMBL/GenBank/DDBJ databases">
        <title>Genomic Encyclopedia of Type Strains, Phase IV (KMG-IV): sequencing the most valuable type-strain genomes for metagenomic binning, comparative biology and taxonomic classification.</title>
        <authorList>
            <person name="Goeker M."/>
        </authorList>
    </citation>
    <scope>NUCLEOTIDE SEQUENCE [LARGE SCALE GENOMIC DNA]</scope>
    <source>
        <strain evidence="2 3">DSM 30166</strain>
    </source>
</reference>
<keyword evidence="1" id="KW-1133">Transmembrane helix</keyword>
<keyword evidence="1" id="KW-0472">Membrane</keyword>
<organism evidence="2 3">
    <name type="scientific">Brenneria salicis ATCC 15712 = DSM 30166</name>
    <dbReference type="NCBI Taxonomy" id="714314"/>
    <lineage>
        <taxon>Bacteria</taxon>
        <taxon>Pseudomonadati</taxon>
        <taxon>Pseudomonadota</taxon>
        <taxon>Gammaproteobacteria</taxon>
        <taxon>Enterobacterales</taxon>
        <taxon>Pectobacteriaceae</taxon>
        <taxon>Brenneria</taxon>
    </lineage>
</organism>
<proteinExistence type="predicted"/>
<dbReference type="Proteomes" id="UP000253046">
    <property type="component" value="Unassembled WGS sequence"/>
</dbReference>
<gene>
    <name evidence="2" type="ORF">DES54_13223</name>
</gene>
<feature type="transmembrane region" description="Helical" evidence="1">
    <location>
        <begin position="53"/>
        <end position="79"/>
    </location>
</feature>
<dbReference type="EMBL" id="QNRY01000032">
    <property type="protein sequence ID" value="RBP60194.1"/>
    <property type="molecule type" value="Genomic_DNA"/>
</dbReference>
<dbReference type="Pfam" id="PF12084">
    <property type="entry name" value="DUF3561"/>
    <property type="match status" value="1"/>
</dbReference>
<keyword evidence="1" id="KW-0812">Transmembrane</keyword>
<evidence type="ECO:0000313" key="2">
    <source>
        <dbReference type="EMBL" id="RBP60194.1"/>
    </source>
</evidence>
<name>A0A366I275_9GAMM</name>